<dbReference type="RefSeq" id="WP_180941061.1">
    <property type="nucleotide sequence ID" value="NZ_CP041238.1"/>
</dbReference>
<protein>
    <submittedName>
        <fullName evidence="1">3-hydroxyacyl-CoA dehydrogenase</fullName>
    </submittedName>
</protein>
<sequence>MIASLEIEGGAPLRLWRGVVLPDWLDYNGHMTEHRYLQAFGETSDALYGALGVDFSRAVESAYYTLETHIRHRAEAKVDTPLWSETEILGYDEKRLHLHHTLFDASGKLLATGEHLSIHVTASSAAPAPEAMLETIKRLFLLQRNRPLPDGTGSVLKRRLSHSRGA</sequence>
<dbReference type="KEGG" id="emx:FKV68_08645"/>
<dbReference type="CDD" id="cd00586">
    <property type="entry name" value="4HBT"/>
    <property type="match status" value="1"/>
</dbReference>
<dbReference type="EMBL" id="CP041238">
    <property type="protein sequence ID" value="QLL61510.1"/>
    <property type="molecule type" value="Genomic_DNA"/>
</dbReference>
<organism evidence="1 2">
    <name type="scientific">Sinorhizobium mexicanum</name>
    <dbReference type="NCBI Taxonomy" id="375549"/>
    <lineage>
        <taxon>Bacteria</taxon>
        <taxon>Pseudomonadati</taxon>
        <taxon>Pseudomonadota</taxon>
        <taxon>Alphaproteobacteria</taxon>
        <taxon>Hyphomicrobiales</taxon>
        <taxon>Rhizobiaceae</taxon>
        <taxon>Sinorhizobium/Ensifer group</taxon>
        <taxon>Sinorhizobium</taxon>
    </lineage>
</organism>
<proteinExistence type="predicted"/>
<dbReference type="SUPFAM" id="SSF54637">
    <property type="entry name" value="Thioesterase/thiol ester dehydrase-isomerase"/>
    <property type="match status" value="1"/>
</dbReference>
<dbReference type="Pfam" id="PF13279">
    <property type="entry name" value="4HBT_2"/>
    <property type="match status" value="1"/>
</dbReference>
<name>A0A859QI12_9HYPH</name>
<keyword evidence="2" id="KW-1185">Reference proteome</keyword>
<accession>A0A859QI12</accession>
<evidence type="ECO:0000313" key="1">
    <source>
        <dbReference type="EMBL" id="QLL61510.1"/>
    </source>
</evidence>
<reference evidence="1 2" key="1">
    <citation type="submission" date="2019-06" db="EMBL/GenBank/DDBJ databases">
        <title>Complete genome sequence of Ensifer mexicanus ITTG R7 isolated from nodules of Acacia angustissima (Mill.) Kuntze.</title>
        <authorList>
            <person name="Rincon-Rosales R."/>
            <person name="Rogel M.A."/>
            <person name="Guerrero G."/>
            <person name="Rincon-Molina C.I."/>
            <person name="Lopez-Lopez A."/>
            <person name="Martinez-Romero E."/>
        </authorList>
    </citation>
    <scope>NUCLEOTIDE SEQUENCE [LARGE SCALE GENOMIC DNA]</scope>
    <source>
        <strain evidence="1 2">ITTG R7</strain>
    </source>
</reference>
<gene>
    <name evidence="1" type="ORF">FKV68_08645</name>
</gene>
<evidence type="ECO:0000313" key="2">
    <source>
        <dbReference type="Proteomes" id="UP000510721"/>
    </source>
</evidence>
<dbReference type="InterPro" id="IPR029069">
    <property type="entry name" value="HotDog_dom_sf"/>
</dbReference>
<dbReference type="Gene3D" id="3.10.129.10">
    <property type="entry name" value="Hotdog Thioesterase"/>
    <property type="match status" value="1"/>
</dbReference>
<dbReference type="Proteomes" id="UP000510721">
    <property type="component" value="Chromosome"/>
</dbReference>
<dbReference type="AlphaFoldDB" id="A0A859QI12"/>